<evidence type="ECO:0000256" key="6">
    <source>
        <dbReference type="ARBA" id="ARBA00022833"/>
    </source>
</evidence>
<dbReference type="Gene3D" id="3.20.20.140">
    <property type="entry name" value="Metal-dependent hydrolases"/>
    <property type="match status" value="1"/>
</dbReference>
<dbReference type="InterPro" id="IPR001365">
    <property type="entry name" value="A_deaminase_dom"/>
</dbReference>
<organism evidence="8 10">
    <name type="scientific">Ustilago bromivora</name>
    <dbReference type="NCBI Taxonomy" id="307758"/>
    <lineage>
        <taxon>Eukaryota</taxon>
        <taxon>Fungi</taxon>
        <taxon>Dikarya</taxon>
        <taxon>Basidiomycota</taxon>
        <taxon>Ustilaginomycotina</taxon>
        <taxon>Ustilaginomycetes</taxon>
        <taxon>Ustilaginales</taxon>
        <taxon>Ustilaginaceae</taxon>
        <taxon>Ustilago</taxon>
    </lineage>
</organism>
<keyword evidence="6" id="KW-0862">Zinc</keyword>
<dbReference type="AlphaFoldDB" id="A0A1K0G1I9"/>
<feature type="domain" description="Adenosine deaminase" evidence="7">
    <location>
        <begin position="226"/>
        <end position="533"/>
    </location>
</feature>
<dbReference type="GO" id="GO:0046103">
    <property type="term" value="P:inosine biosynthetic process"/>
    <property type="evidence" value="ECO:0007669"/>
    <property type="project" value="TreeGrafter"/>
</dbReference>
<reference evidence="9" key="3">
    <citation type="submission" date="2018-08" db="EMBL/GenBank/DDBJ databases">
        <authorList>
            <person name="Guldener U."/>
        </authorList>
    </citation>
    <scope>NUCLEOTIDE SEQUENCE</scope>
    <source>
        <strain evidence="9">UB2</strain>
    </source>
</reference>
<dbReference type="InterPro" id="IPR032466">
    <property type="entry name" value="Metal_Hydrolase"/>
</dbReference>
<dbReference type="InterPro" id="IPR006650">
    <property type="entry name" value="A/AMP_deam_AS"/>
</dbReference>
<name>A0A1K0G1I9_9BASI</name>
<comment type="similarity">
    <text evidence="2">Belongs to the metallo-dependent hydrolases superfamily. Adenosine and AMP deaminases family.</text>
</comment>
<evidence type="ECO:0000313" key="8">
    <source>
        <dbReference type="EMBL" id="SAM80966.1"/>
    </source>
</evidence>
<dbReference type="GO" id="GO:0046872">
    <property type="term" value="F:metal ion binding"/>
    <property type="evidence" value="ECO:0007669"/>
    <property type="project" value="UniProtKB-KW"/>
</dbReference>
<evidence type="ECO:0000313" key="11">
    <source>
        <dbReference type="Proteomes" id="UP000658997"/>
    </source>
</evidence>
<dbReference type="GO" id="GO:0009168">
    <property type="term" value="P:purine ribonucleoside monophosphate biosynthetic process"/>
    <property type="evidence" value="ECO:0007669"/>
    <property type="project" value="InterPro"/>
</dbReference>
<keyword evidence="5" id="KW-0378">Hydrolase</keyword>
<reference evidence="8" key="2">
    <citation type="submission" date="2016-04" db="EMBL/GenBank/DDBJ databases">
        <authorList>
            <person name="Evans L.H."/>
            <person name="Alamgir A."/>
            <person name="Owens N."/>
            <person name="Weber N.D."/>
            <person name="Virtaneva K."/>
            <person name="Barbian K."/>
            <person name="Babar A."/>
            <person name="Rosenke K."/>
        </authorList>
    </citation>
    <scope>NUCLEOTIDE SEQUENCE</scope>
    <source>
        <strain evidence="8">UB2112</strain>
    </source>
</reference>
<evidence type="ECO:0000313" key="10">
    <source>
        <dbReference type="Proteomes" id="UP000179920"/>
    </source>
</evidence>
<dbReference type="PANTHER" id="PTHR11409:SF39">
    <property type="entry name" value="ADENOSINE DEAMINASE 2"/>
    <property type="match status" value="1"/>
</dbReference>
<dbReference type="GO" id="GO:0006154">
    <property type="term" value="P:adenosine catabolic process"/>
    <property type="evidence" value="ECO:0007669"/>
    <property type="project" value="TreeGrafter"/>
</dbReference>
<dbReference type="GO" id="GO:0004000">
    <property type="term" value="F:adenosine deaminase activity"/>
    <property type="evidence" value="ECO:0007669"/>
    <property type="project" value="TreeGrafter"/>
</dbReference>
<dbReference type="PANTHER" id="PTHR11409">
    <property type="entry name" value="ADENOSINE DEAMINASE"/>
    <property type="match status" value="1"/>
</dbReference>
<accession>A0A1K0G1I9</accession>
<sequence length="551" mass="62160">MTAPPTHESHLAAVEALKAQEAALRYDHATLTSMSPDESCANSILTRLRDVDVQAKWDKEGDLTSFPGMDFYGAKKNGLGPDKPTDLWRAVQRMPKGALLHCHFDGTVDTRFLLRHALQTSNMAMKADMPLSSKDVLWKATVEFLVLPKGAKKTTTSIYSKDYIPGSWVSFKLARDCFPYPHPYLTEKNGSASELPEAFFPTSPFDAYIHSLMTLTPHSAVPVPTNSKQAWAKFRSTFGVIAGLLGYEPTLKAYTNELILSHARDGISYTETRINFLAEFMVRSDGTYNLSHEEWVRIFIEAVNEVKREVKGGSFVDAKIIYTTVRFIDNERLRWYLEDCIVLKKKYPEWIVGFDLVGHEDPLLPLKVYIPELLRFKARCAEEGLEIPFVFHAGETLEDGGDADLNLYDALVLDTKRIGHGVSLARHPLLTDIVKERDICIEICPISNQILGYTASICSHPSLLALLHRDVPVALSSDDPSIFENFGLSYDFYQLVVSSQSTSLGSLKTLARRSLKYTLVGEEVKAKMLEDFDRRWDQYVAWFLKKFGHLE</sequence>
<dbReference type="OrthoDB" id="7202371at2759"/>
<evidence type="ECO:0000256" key="5">
    <source>
        <dbReference type="ARBA" id="ARBA00022801"/>
    </source>
</evidence>
<dbReference type="EMBL" id="ULHB01000022">
    <property type="protein sequence ID" value="SYW76989.1"/>
    <property type="molecule type" value="Genomic_DNA"/>
</dbReference>
<dbReference type="Pfam" id="PF00962">
    <property type="entry name" value="A_deaminase"/>
    <property type="match status" value="1"/>
</dbReference>
<protein>
    <recommendedName>
        <fullName evidence="3">Adenosine deaminase</fullName>
    </recommendedName>
</protein>
<comment type="cofactor">
    <cofactor evidence="1">
        <name>Zn(2+)</name>
        <dbReference type="ChEBI" id="CHEBI:29105"/>
    </cofactor>
</comment>
<keyword evidence="11" id="KW-1185">Reference proteome</keyword>
<keyword evidence="4" id="KW-0479">Metal-binding</keyword>
<dbReference type="EMBL" id="LT558120">
    <property type="protein sequence ID" value="SAM80966.1"/>
    <property type="molecule type" value="Genomic_DNA"/>
</dbReference>
<evidence type="ECO:0000256" key="3">
    <source>
        <dbReference type="ARBA" id="ARBA00018099"/>
    </source>
</evidence>
<evidence type="ECO:0000256" key="1">
    <source>
        <dbReference type="ARBA" id="ARBA00001947"/>
    </source>
</evidence>
<dbReference type="Proteomes" id="UP000658997">
    <property type="component" value="Unassembled WGS sequence"/>
</dbReference>
<gene>
    <name evidence="9" type="ORF">UBRO2_01612</name>
    <name evidence="8" type="ORF">UBRO_02668</name>
</gene>
<evidence type="ECO:0000256" key="4">
    <source>
        <dbReference type="ARBA" id="ARBA00022723"/>
    </source>
</evidence>
<reference evidence="10" key="1">
    <citation type="submission" date="2016-04" db="EMBL/GenBank/DDBJ databases">
        <authorList>
            <person name="Guldener U."/>
            <person name="Guldener U."/>
        </authorList>
    </citation>
    <scope>NUCLEOTIDE SEQUENCE [LARGE SCALE GENOMIC DNA]</scope>
    <source>
        <strain evidence="10">UB2112</strain>
    </source>
</reference>
<evidence type="ECO:0000256" key="2">
    <source>
        <dbReference type="ARBA" id="ARBA00006676"/>
    </source>
</evidence>
<evidence type="ECO:0000259" key="7">
    <source>
        <dbReference type="Pfam" id="PF00962"/>
    </source>
</evidence>
<dbReference type="Proteomes" id="UP000179920">
    <property type="component" value="Chromosome IV"/>
</dbReference>
<dbReference type="PROSITE" id="PS00485">
    <property type="entry name" value="A_DEAMINASE"/>
    <property type="match status" value="1"/>
</dbReference>
<proteinExistence type="inferred from homology"/>
<evidence type="ECO:0000313" key="9">
    <source>
        <dbReference type="EMBL" id="SYW76989.1"/>
    </source>
</evidence>
<dbReference type="InterPro" id="IPR006330">
    <property type="entry name" value="Ado/ade_deaminase"/>
</dbReference>
<dbReference type="SUPFAM" id="SSF51556">
    <property type="entry name" value="Metallo-dependent hydrolases"/>
    <property type="match status" value="1"/>
</dbReference>